<evidence type="ECO:0000313" key="1">
    <source>
        <dbReference type="EMBL" id="UYL87633.1"/>
    </source>
</evidence>
<dbReference type="Gene3D" id="3.40.50.10400">
    <property type="entry name" value="Hypothetical protein PA1492"/>
    <property type="match status" value="1"/>
</dbReference>
<proteinExistence type="predicted"/>
<dbReference type="Proteomes" id="UP001164923">
    <property type="component" value="Segment"/>
</dbReference>
<dbReference type="SUPFAM" id="SSF52309">
    <property type="entry name" value="N-(deoxy)ribosyltransferase-like"/>
    <property type="match status" value="1"/>
</dbReference>
<reference evidence="1" key="1">
    <citation type="submission" date="2024-06" db="EMBL/GenBank/DDBJ databases">
        <authorList>
            <person name="Hatch R.X."/>
            <person name="Arellano O.M."/>
            <person name="Sasaoka A.N."/>
            <person name="Stewart A.S."/>
            <person name="Velarde E.T."/>
            <person name="Garcia Costas A.M."/>
            <person name="Furlong K.P."/>
            <person name="Rudner A.D."/>
            <person name="Beyer A.R."/>
            <person name="Chong R.A."/>
            <person name="Edgington N.P."/>
            <person name="Freise A.C."/>
            <person name="Gibb B.P."/>
            <person name="Klyczek K.K."/>
            <person name="Swerdlow S.J."/>
            <person name="Garlena R.A."/>
            <person name="Russell D.A."/>
            <person name="Jacobs-Sera D."/>
            <person name="Hatfull G.F."/>
        </authorList>
    </citation>
    <scope>NUCLEOTIDE SEQUENCE</scope>
</reference>
<organism evidence="1 2">
    <name type="scientific">Arthrobacter phage VResidence</name>
    <dbReference type="NCBI Taxonomy" id="2927294"/>
    <lineage>
        <taxon>Viruses</taxon>
        <taxon>Duplodnaviria</taxon>
        <taxon>Heunggongvirae</taxon>
        <taxon>Uroviricota</taxon>
        <taxon>Caudoviricetes</taxon>
        <taxon>Casidaviridae</taxon>
        <taxon>Manhattanvirus</taxon>
        <taxon>Manhattanvirus vresidence</taxon>
    </lineage>
</organism>
<name>A0A9X9K3S9_9CAUD</name>
<keyword evidence="2" id="KW-1185">Reference proteome</keyword>
<accession>A0A9X9K3S9</accession>
<sequence length="124" mass="13493">MRLYLAGPMTNYPRWNFDAFERGASVLRSAGFEVLSPAEADLAEGFDPDAPAELFTREHLIAALRRDVELVLNSDGVALLDGWRQSKGALAERALARAARIPARPLALWLADGPSKTTEGNTLS</sequence>
<gene>
    <name evidence="1" type="primary">28</name>
    <name evidence="1" type="ORF">SEA_VRESIDENCE_28</name>
</gene>
<dbReference type="Pfam" id="PF14359">
    <property type="entry name" value="DUF4406"/>
    <property type="match status" value="1"/>
</dbReference>
<evidence type="ECO:0000313" key="2">
    <source>
        <dbReference type="Proteomes" id="UP001164923"/>
    </source>
</evidence>
<protein>
    <submittedName>
        <fullName evidence="1">Nucleoside deoxyribosyltransferase</fullName>
    </submittedName>
</protein>
<dbReference type="InterPro" id="IPR025518">
    <property type="entry name" value="DUF4406"/>
</dbReference>
<dbReference type="EMBL" id="OP434455">
    <property type="protein sequence ID" value="UYL87633.1"/>
    <property type="molecule type" value="Genomic_DNA"/>
</dbReference>